<evidence type="ECO:0000256" key="1">
    <source>
        <dbReference type="SAM" id="Coils"/>
    </source>
</evidence>
<organism evidence="2">
    <name type="scientific">bioreactor metagenome</name>
    <dbReference type="NCBI Taxonomy" id="1076179"/>
    <lineage>
        <taxon>unclassified sequences</taxon>
        <taxon>metagenomes</taxon>
        <taxon>ecological metagenomes</taxon>
    </lineage>
</organism>
<name>A0A644Y646_9ZZZZ</name>
<protein>
    <submittedName>
        <fullName evidence="2">Uncharacterized protein</fullName>
    </submittedName>
</protein>
<comment type="caution">
    <text evidence="2">The sequence shown here is derived from an EMBL/GenBank/DDBJ whole genome shotgun (WGS) entry which is preliminary data.</text>
</comment>
<dbReference type="AlphaFoldDB" id="A0A644Y646"/>
<evidence type="ECO:0000313" key="2">
    <source>
        <dbReference type="EMBL" id="MPM23779.1"/>
    </source>
</evidence>
<gene>
    <name evidence="2" type="ORF">SDC9_70253</name>
</gene>
<keyword evidence="1" id="KW-0175">Coiled coil</keyword>
<feature type="coiled-coil region" evidence="1">
    <location>
        <begin position="44"/>
        <end position="75"/>
    </location>
</feature>
<sequence length="406" mass="44526">MKRTKILLLIGTILITGSLSLVATPTAEKQFADMQALEVSSQSLEQIKSSYDKLNEAVAREAAEARRELAAARNKGDRTAYREAYQKLETLSSYGMSREASDALLEKLLALPESERSASAAWLYENSPYYRPTLTLDFSSEGENFRYSYRQQIRKQPGSDVVLPNAQSLRMNSSHLGVLTGWGLTPDEVSYGPGETIPMSYTNQTLYAIYEGGVQFVDELGGTDVLIKEGEPVTVPTPSTDDISAIFAGWYDRSTGSLITDPASYEQKGKGALYEALWKRMAIEDITVLYYDASALPKQTQIGIGFSYSNTGNVNLSGLKATLSSNSPHVRFLVDTLSLGRLSAGLSSTNNSRYATKTKQAVRGEAHTFRFVISDAAVSGTVLPFSLKLTNDRGDTWTQDFEVVVQ</sequence>
<reference evidence="2" key="1">
    <citation type="submission" date="2019-08" db="EMBL/GenBank/DDBJ databases">
        <authorList>
            <person name="Kucharzyk K."/>
            <person name="Murdoch R.W."/>
            <person name="Higgins S."/>
            <person name="Loffler F."/>
        </authorList>
    </citation>
    <scope>NUCLEOTIDE SEQUENCE</scope>
</reference>
<accession>A0A644Y646</accession>
<dbReference type="EMBL" id="VSSQ01004110">
    <property type="protein sequence ID" value="MPM23779.1"/>
    <property type="molecule type" value="Genomic_DNA"/>
</dbReference>
<proteinExistence type="predicted"/>